<feature type="compositionally biased region" description="Acidic residues" evidence="10">
    <location>
        <begin position="32"/>
        <end position="44"/>
    </location>
</feature>
<evidence type="ECO:0000313" key="13">
    <source>
        <dbReference type="Proteomes" id="UP000018144"/>
    </source>
</evidence>
<feature type="repeat" description="WD" evidence="9">
    <location>
        <begin position="83"/>
        <end position="115"/>
    </location>
</feature>
<dbReference type="SMART" id="SM00320">
    <property type="entry name" value="WD40"/>
    <property type="match status" value="4"/>
</dbReference>
<dbReference type="InterPro" id="IPR002130">
    <property type="entry name" value="Cyclophilin-type_PPIase_dom"/>
</dbReference>
<reference evidence="12 13" key="1">
    <citation type="journal article" date="2013" name="PLoS Genet.">
        <title>The genome and development-dependent transcriptomes of Pyronema confluens: a window into fungal evolution.</title>
        <authorList>
            <person name="Traeger S."/>
            <person name="Altegoer F."/>
            <person name="Freitag M."/>
            <person name="Gabaldon T."/>
            <person name="Kempken F."/>
            <person name="Kumar A."/>
            <person name="Marcet-Houben M."/>
            <person name="Poggeler S."/>
            <person name="Stajich J.E."/>
            <person name="Nowrousian M."/>
        </authorList>
    </citation>
    <scope>NUCLEOTIDE SEQUENCE [LARGE SCALE GENOMIC DNA]</scope>
    <source>
        <strain evidence="13">CBS 100304</strain>
        <tissue evidence="12">Vegetative mycelium</tissue>
    </source>
</reference>
<sequence>MSDTEMATARATKRSRTDSSPPPAAKRAAGTPDDDDSSSDDDDFGPAMPAANATKKKKRKTLPTELEKVYLAALPTAQRYSKSLMHRDQLAFVTMTPITDFLITTSVDGVVKFWKKMADGIEFVKMFRAHQGEIVSVSVSSDGRSFASAGTDRKIVIFDVVTFDLLATIPIEHPPRAICWVHRRGSPLPMLAVSDTLNPVISLYDGRGENHTPLHVLRKLHRSVVHLIAFNDKYNCCISCDESGMVEYWSPRPERDFAKPDEVFDLKSGTGLFEFKKAKTVPTSLTISPTMESWVTFSYPDRQIRVFDFASAKRTKQYDESLTTLTTIQQAANAKNKLPDIEFGKRMALESSLTENELYKANIIFDETGNFLIYGSISGIRIINTSTSEVIRTISKEESIRPMHLAVYQGAPQKKGVVTVEMAASSNPLLEEAQARDPMIICTAAQKSRFYMFTNDNNASKTDRDIYNEKPQKEGAASSSSKVERRPGDTGVAAIMHTSMGDIHLRLFPEAAPKTVENFVTHARNGYYNGTIFHRVIKKFMIQGGDPLGDGTGGESIWGGEFEDEFSALRHDKPYTLSSANYGPNTNGSQFFITTEKTPWLDNKHTIFGRATQGLDVIHKIENTRTYKEKPEEDVKIINISIL</sequence>
<evidence type="ECO:0000259" key="11">
    <source>
        <dbReference type="PROSITE" id="PS50072"/>
    </source>
</evidence>
<dbReference type="Proteomes" id="UP000018144">
    <property type="component" value="Unassembled WGS sequence"/>
</dbReference>
<dbReference type="InterPro" id="IPR001680">
    <property type="entry name" value="WD40_rpt"/>
</dbReference>
<protein>
    <recommendedName>
        <fullName evidence="8">Peptidyl-prolyl cis-trans isomerase-like 1</fullName>
        <ecNumber evidence="2">5.2.1.8</ecNumber>
    </recommendedName>
    <alternativeName>
        <fullName evidence="7">Rotamase</fullName>
    </alternativeName>
</protein>
<dbReference type="PANTHER" id="PTHR45625">
    <property type="entry name" value="PEPTIDYL-PROLYL CIS-TRANS ISOMERASE-RELATED"/>
    <property type="match status" value="1"/>
</dbReference>
<keyword evidence="4" id="KW-0677">Repeat</keyword>
<dbReference type="InterPro" id="IPR036322">
    <property type="entry name" value="WD40_repeat_dom_sf"/>
</dbReference>
<organism evidence="12 13">
    <name type="scientific">Pyronema omphalodes (strain CBS 100304)</name>
    <name type="common">Pyronema confluens</name>
    <dbReference type="NCBI Taxonomy" id="1076935"/>
    <lineage>
        <taxon>Eukaryota</taxon>
        <taxon>Fungi</taxon>
        <taxon>Dikarya</taxon>
        <taxon>Ascomycota</taxon>
        <taxon>Pezizomycotina</taxon>
        <taxon>Pezizomycetes</taxon>
        <taxon>Pezizales</taxon>
        <taxon>Pyronemataceae</taxon>
        <taxon>Pyronema</taxon>
    </lineage>
</organism>
<dbReference type="GO" id="GO:0005634">
    <property type="term" value="C:nucleus"/>
    <property type="evidence" value="ECO:0007669"/>
    <property type="project" value="UniProtKB-ARBA"/>
</dbReference>
<dbReference type="PROSITE" id="PS50082">
    <property type="entry name" value="WD_REPEATS_2"/>
    <property type="match status" value="2"/>
</dbReference>
<dbReference type="InterPro" id="IPR029000">
    <property type="entry name" value="Cyclophilin-like_dom_sf"/>
</dbReference>
<keyword evidence="3 9" id="KW-0853">WD repeat</keyword>
<dbReference type="InterPro" id="IPR015943">
    <property type="entry name" value="WD40/YVTN_repeat-like_dom_sf"/>
</dbReference>
<dbReference type="SUPFAM" id="SSF50891">
    <property type="entry name" value="Cyclophilin-like"/>
    <property type="match status" value="1"/>
</dbReference>
<dbReference type="eggNOG" id="KOG0882">
    <property type="taxonomic scope" value="Eukaryota"/>
</dbReference>
<dbReference type="OMA" id="GMVEYWR"/>
<dbReference type="PROSITE" id="PS50072">
    <property type="entry name" value="CSA_PPIASE_2"/>
    <property type="match status" value="1"/>
</dbReference>
<proteinExistence type="predicted"/>
<dbReference type="Gene3D" id="2.40.100.10">
    <property type="entry name" value="Cyclophilin-like"/>
    <property type="match status" value="1"/>
</dbReference>
<dbReference type="SUPFAM" id="SSF50978">
    <property type="entry name" value="WD40 repeat-like"/>
    <property type="match status" value="1"/>
</dbReference>
<feature type="region of interest" description="Disordered" evidence="10">
    <location>
        <begin position="1"/>
        <end position="59"/>
    </location>
</feature>
<dbReference type="Pfam" id="PF00160">
    <property type="entry name" value="Pro_isomerase"/>
    <property type="match status" value="1"/>
</dbReference>
<feature type="domain" description="PPIase cyclophilin-type" evidence="11">
    <location>
        <begin position="497"/>
        <end position="642"/>
    </location>
</feature>
<dbReference type="GO" id="GO:0003755">
    <property type="term" value="F:peptidyl-prolyl cis-trans isomerase activity"/>
    <property type="evidence" value="ECO:0007669"/>
    <property type="project" value="UniProtKB-KW"/>
</dbReference>
<dbReference type="AlphaFoldDB" id="U4KZ15"/>
<comment type="catalytic activity">
    <reaction evidence="1">
        <text>[protein]-peptidylproline (omega=180) = [protein]-peptidylproline (omega=0)</text>
        <dbReference type="Rhea" id="RHEA:16237"/>
        <dbReference type="Rhea" id="RHEA-COMP:10747"/>
        <dbReference type="Rhea" id="RHEA-COMP:10748"/>
        <dbReference type="ChEBI" id="CHEBI:83833"/>
        <dbReference type="ChEBI" id="CHEBI:83834"/>
        <dbReference type="EC" id="5.2.1.8"/>
    </reaction>
</comment>
<dbReference type="OrthoDB" id="10264753at2759"/>
<dbReference type="EC" id="5.2.1.8" evidence="2"/>
<evidence type="ECO:0000256" key="7">
    <source>
        <dbReference type="ARBA" id="ARBA00029569"/>
    </source>
</evidence>
<keyword evidence="13" id="KW-1185">Reference proteome</keyword>
<dbReference type="FunFam" id="2.40.100.10:FF:000003">
    <property type="entry name" value="Peptidylprolyl isomerase domain and WD repeat-containing 1"/>
    <property type="match status" value="1"/>
</dbReference>
<keyword evidence="6 12" id="KW-0413">Isomerase</keyword>
<dbReference type="PRINTS" id="PR00153">
    <property type="entry name" value="CSAPPISMRASE"/>
</dbReference>
<evidence type="ECO:0000256" key="6">
    <source>
        <dbReference type="ARBA" id="ARBA00023235"/>
    </source>
</evidence>
<evidence type="ECO:0000256" key="4">
    <source>
        <dbReference type="ARBA" id="ARBA00022737"/>
    </source>
</evidence>
<dbReference type="PROSITE" id="PS50294">
    <property type="entry name" value="WD_REPEATS_REGION"/>
    <property type="match status" value="1"/>
</dbReference>
<evidence type="ECO:0000256" key="1">
    <source>
        <dbReference type="ARBA" id="ARBA00000971"/>
    </source>
</evidence>
<evidence type="ECO:0000256" key="8">
    <source>
        <dbReference type="ARBA" id="ARBA00040798"/>
    </source>
</evidence>
<dbReference type="InterPro" id="IPR020892">
    <property type="entry name" value="Cyclophilin-type_PPIase_CS"/>
</dbReference>
<evidence type="ECO:0000256" key="3">
    <source>
        <dbReference type="ARBA" id="ARBA00022574"/>
    </source>
</evidence>
<dbReference type="STRING" id="1076935.U4KZ15"/>
<evidence type="ECO:0000256" key="2">
    <source>
        <dbReference type="ARBA" id="ARBA00013194"/>
    </source>
</evidence>
<accession>U4KZ15</accession>
<evidence type="ECO:0000256" key="9">
    <source>
        <dbReference type="PROSITE-ProRule" id="PRU00221"/>
    </source>
</evidence>
<name>U4KZ15_PYROM</name>
<dbReference type="GO" id="GO:0006457">
    <property type="term" value="P:protein folding"/>
    <property type="evidence" value="ECO:0007669"/>
    <property type="project" value="InterPro"/>
</dbReference>
<keyword evidence="5" id="KW-0697">Rotamase</keyword>
<feature type="repeat" description="WD" evidence="9">
    <location>
        <begin position="127"/>
        <end position="168"/>
    </location>
</feature>
<gene>
    <name evidence="12" type="ORF">PCON_06517</name>
</gene>
<evidence type="ECO:0000313" key="12">
    <source>
        <dbReference type="EMBL" id="CCX06930.1"/>
    </source>
</evidence>
<evidence type="ECO:0000256" key="5">
    <source>
        <dbReference type="ARBA" id="ARBA00023110"/>
    </source>
</evidence>
<dbReference type="InterPro" id="IPR044666">
    <property type="entry name" value="Cyclophilin_A-like"/>
</dbReference>
<evidence type="ECO:0000256" key="10">
    <source>
        <dbReference type="SAM" id="MobiDB-lite"/>
    </source>
</evidence>
<dbReference type="EMBL" id="HF935323">
    <property type="protein sequence ID" value="CCX06930.1"/>
    <property type="molecule type" value="Genomic_DNA"/>
</dbReference>
<dbReference type="CDD" id="cd01927">
    <property type="entry name" value="cyclophilin_WD40"/>
    <property type="match status" value="1"/>
</dbReference>
<dbReference type="PANTHER" id="PTHR45625:SF4">
    <property type="entry name" value="PEPTIDYLPROLYL ISOMERASE DOMAIN AND WD REPEAT-CONTAINING PROTEIN 1"/>
    <property type="match status" value="1"/>
</dbReference>
<dbReference type="PROSITE" id="PS00170">
    <property type="entry name" value="CSA_PPIASE_1"/>
    <property type="match status" value="1"/>
</dbReference>
<dbReference type="Gene3D" id="2.130.10.10">
    <property type="entry name" value="YVTN repeat-like/Quinoprotein amine dehydrogenase"/>
    <property type="match status" value="1"/>
</dbReference>
<dbReference type="Pfam" id="PF00400">
    <property type="entry name" value="WD40"/>
    <property type="match status" value="1"/>
</dbReference>